<sequence length="85" mass="10053">MPWKRLALSELPRQEFGSVFRQRRSAVESLALEETSVPWKRLALSELPRQEFGSVFRQRRSAVESLALSFGERFQRFHNNHTESY</sequence>
<proteinExistence type="predicted"/>
<name>A0ABQ5E879_9ASTR</name>
<protein>
    <submittedName>
        <fullName evidence="1">Uncharacterized protein</fullName>
    </submittedName>
</protein>
<gene>
    <name evidence="1" type="ORF">Tco_0955776</name>
</gene>
<reference evidence="1" key="2">
    <citation type="submission" date="2022-01" db="EMBL/GenBank/DDBJ databases">
        <authorList>
            <person name="Yamashiro T."/>
            <person name="Shiraishi A."/>
            <person name="Satake H."/>
            <person name="Nakayama K."/>
        </authorList>
    </citation>
    <scope>NUCLEOTIDE SEQUENCE</scope>
</reference>
<organism evidence="1 2">
    <name type="scientific">Tanacetum coccineum</name>
    <dbReference type="NCBI Taxonomy" id="301880"/>
    <lineage>
        <taxon>Eukaryota</taxon>
        <taxon>Viridiplantae</taxon>
        <taxon>Streptophyta</taxon>
        <taxon>Embryophyta</taxon>
        <taxon>Tracheophyta</taxon>
        <taxon>Spermatophyta</taxon>
        <taxon>Magnoliopsida</taxon>
        <taxon>eudicotyledons</taxon>
        <taxon>Gunneridae</taxon>
        <taxon>Pentapetalae</taxon>
        <taxon>asterids</taxon>
        <taxon>campanulids</taxon>
        <taxon>Asterales</taxon>
        <taxon>Asteraceae</taxon>
        <taxon>Asteroideae</taxon>
        <taxon>Anthemideae</taxon>
        <taxon>Anthemidinae</taxon>
        <taxon>Tanacetum</taxon>
    </lineage>
</organism>
<dbReference type="Proteomes" id="UP001151760">
    <property type="component" value="Unassembled WGS sequence"/>
</dbReference>
<comment type="caution">
    <text evidence="1">The sequence shown here is derived from an EMBL/GenBank/DDBJ whole genome shotgun (WGS) entry which is preliminary data.</text>
</comment>
<reference evidence="1" key="1">
    <citation type="journal article" date="2022" name="Int. J. Mol. Sci.">
        <title>Draft Genome of Tanacetum Coccineum: Genomic Comparison of Closely Related Tanacetum-Family Plants.</title>
        <authorList>
            <person name="Yamashiro T."/>
            <person name="Shiraishi A."/>
            <person name="Nakayama K."/>
            <person name="Satake H."/>
        </authorList>
    </citation>
    <scope>NUCLEOTIDE SEQUENCE</scope>
</reference>
<dbReference type="EMBL" id="BQNB010016036">
    <property type="protein sequence ID" value="GJT47061.1"/>
    <property type="molecule type" value="Genomic_DNA"/>
</dbReference>
<evidence type="ECO:0000313" key="1">
    <source>
        <dbReference type="EMBL" id="GJT47061.1"/>
    </source>
</evidence>
<keyword evidence="2" id="KW-1185">Reference proteome</keyword>
<evidence type="ECO:0000313" key="2">
    <source>
        <dbReference type="Proteomes" id="UP001151760"/>
    </source>
</evidence>
<accession>A0ABQ5E879</accession>